<reference evidence="10 11" key="1">
    <citation type="submission" date="2023-07" db="EMBL/GenBank/DDBJ databases">
        <title>Genomic Encyclopedia of Type Strains, Phase IV (KMG-IV): sequencing the most valuable type-strain genomes for metagenomic binning, comparative biology and taxonomic classification.</title>
        <authorList>
            <person name="Goeker M."/>
        </authorList>
    </citation>
    <scope>NUCLEOTIDE SEQUENCE [LARGE SCALE GENOMIC DNA]</scope>
    <source>
        <strain evidence="10 11">DSM 19619</strain>
    </source>
</reference>
<dbReference type="InterPro" id="IPR003400">
    <property type="entry name" value="ExbD"/>
</dbReference>
<name>A0ABU0J5U9_9HYPH</name>
<dbReference type="PANTHER" id="PTHR30558">
    <property type="entry name" value="EXBD MEMBRANE COMPONENT OF PMF-DRIVEN MACROMOLECULE IMPORT SYSTEM"/>
    <property type="match status" value="1"/>
</dbReference>
<feature type="region of interest" description="Disordered" evidence="8">
    <location>
        <begin position="146"/>
        <end position="183"/>
    </location>
</feature>
<comment type="similarity">
    <text evidence="2 7">Belongs to the ExbD/TolR family.</text>
</comment>
<keyword evidence="11" id="KW-1185">Reference proteome</keyword>
<keyword evidence="7" id="KW-0813">Transport</keyword>
<comment type="subcellular location">
    <subcellularLocation>
        <location evidence="1">Cell membrane</location>
        <topology evidence="1">Single-pass membrane protein</topology>
    </subcellularLocation>
    <subcellularLocation>
        <location evidence="7">Cell membrane</location>
        <topology evidence="7">Single-pass type II membrane protein</topology>
    </subcellularLocation>
</comment>
<dbReference type="Gene3D" id="3.30.420.270">
    <property type="match status" value="1"/>
</dbReference>
<sequence length="183" mass="18442">MSGPLLSFDDAGEGGHRPVAGHHPVAEINVTPFVDVMLVLLIVFMVTAPMLAAGVKVDLPKTQGLPPVEQRQEPLIVSVRSDGTVYLGSDAVAPEALAAAVRTRVAARPDLTAHIRADASVPYQRVLDTMSALSQAGAAHIAFIGQPGQAAAGQPGQPPPGGPPAQAGAAPAPAPQPAATSAP</sequence>
<keyword evidence="3" id="KW-1003">Cell membrane</keyword>
<evidence type="ECO:0000256" key="2">
    <source>
        <dbReference type="ARBA" id="ARBA00005811"/>
    </source>
</evidence>
<keyword evidence="5 9" id="KW-1133">Transmembrane helix</keyword>
<dbReference type="PANTHER" id="PTHR30558:SF7">
    <property type="entry name" value="TOL-PAL SYSTEM PROTEIN TOLR"/>
    <property type="match status" value="1"/>
</dbReference>
<feature type="compositionally biased region" description="Low complexity" evidence="8">
    <location>
        <begin position="146"/>
        <end position="155"/>
    </location>
</feature>
<feature type="transmembrane region" description="Helical" evidence="9">
    <location>
        <begin position="36"/>
        <end position="55"/>
    </location>
</feature>
<organism evidence="10 11">
    <name type="scientific">Labrys wisconsinensis</name>
    <dbReference type="NCBI Taxonomy" id="425677"/>
    <lineage>
        <taxon>Bacteria</taxon>
        <taxon>Pseudomonadati</taxon>
        <taxon>Pseudomonadota</taxon>
        <taxon>Alphaproteobacteria</taxon>
        <taxon>Hyphomicrobiales</taxon>
        <taxon>Xanthobacteraceae</taxon>
        <taxon>Labrys</taxon>
    </lineage>
</organism>
<dbReference type="RefSeq" id="WP_307272485.1">
    <property type="nucleotide sequence ID" value="NZ_JAUSVX010000004.1"/>
</dbReference>
<keyword evidence="4 7" id="KW-0812">Transmembrane</keyword>
<evidence type="ECO:0000256" key="3">
    <source>
        <dbReference type="ARBA" id="ARBA00022475"/>
    </source>
</evidence>
<evidence type="ECO:0000256" key="4">
    <source>
        <dbReference type="ARBA" id="ARBA00022692"/>
    </source>
</evidence>
<evidence type="ECO:0000256" key="1">
    <source>
        <dbReference type="ARBA" id="ARBA00004162"/>
    </source>
</evidence>
<evidence type="ECO:0000256" key="8">
    <source>
        <dbReference type="SAM" id="MobiDB-lite"/>
    </source>
</evidence>
<dbReference type="EMBL" id="JAUSVX010000004">
    <property type="protein sequence ID" value="MDQ0469625.1"/>
    <property type="molecule type" value="Genomic_DNA"/>
</dbReference>
<protein>
    <submittedName>
        <fullName evidence="10">Biopolymer transport protein ExbD</fullName>
    </submittedName>
</protein>
<keyword evidence="6 9" id="KW-0472">Membrane</keyword>
<evidence type="ECO:0000256" key="9">
    <source>
        <dbReference type="SAM" id="Phobius"/>
    </source>
</evidence>
<accession>A0ABU0J5U9</accession>
<comment type="caution">
    <text evidence="10">The sequence shown here is derived from an EMBL/GenBank/DDBJ whole genome shotgun (WGS) entry which is preliminary data.</text>
</comment>
<proteinExistence type="inferred from homology"/>
<gene>
    <name evidence="10" type="ORF">QO011_002641</name>
</gene>
<dbReference type="Proteomes" id="UP001242480">
    <property type="component" value="Unassembled WGS sequence"/>
</dbReference>
<evidence type="ECO:0000256" key="7">
    <source>
        <dbReference type="RuleBase" id="RU003879"/>
    </source>
</evidence>
<dbReference type="Pfam" id="PF02472">
    <property type="entry name" value="ExbD"/>
    <property type="match status" value="1"/>
</dbReference>
<evidence type="ECO:0000313" key="10">
    <source>
        <dbReference type="EMBL" id="MDQ0469625.1"/>
    </source>
</evidence>
<evidence type="ECO:0000313" key="11">
    <source>
        <dbReference type="Proteomes" id="UP001242480"/>
    </source>
</evidence>
<evidence type="ECO:0000256" key="6">
    <source>
        <dbReference type="ARBA" id="ARBA00023136"/>
    </source>
</evidence>
<evidence type="ECO:0000256" key="5">
    <source>
        <dbReference type="ARBA" id="ARBA00022989"/>
    </source>
</evidence>
<keyword evidence="7" id="KW-0653">Protein transport</keyword>